<dbReference type="EMBL" id="JAICCE010000008">
    <property type="protein sequence ID" value="KAG9273775.1"/>
    <property type="molecule type" value="Genomic_DNA"/>
</dbReference>
<proteinExistence type="predicted"/>
<evidence type="ECO:0000313" key="3">
    <source>
        <dbReference type="Proteomes" id="UP000752171"/>
    </source>
</evidence>
<evidence type="ECO:0000313" key="2">
    <source>
        <dbReference type="EMBL" id="KAG9273775.1"/>
    </source>
</evidence>
<evidence type="ECO:0000256" key="1">
    <source>
        <dbReference type="SAM" id="MobiDB-lite"/>
    </source>
</evidence>
<sequence length="89" mass="9893">MSKFNLYSRFLLLERLLTSHSTIIILKDMAVTLSWRVTGTPSRCEVKELPFEMHPGDSDRAVSPPSGEPGGSSRDESHGRGSPGLPRRR</sequence>
<protein>
    <submittedName>
        <fullName evidence="2">Uncharacterized protein</fullName>
    </submittedName>
</protein>
<name>A0A8T2LW37_ASTMX</name>
<dbReference type="AlphaFoldDB" id="A0A8T2LW37"/>
<comment type="caution">
    <text evidence="2">The sequence shown here is derived from an EMBL/GenBank/DDBJ whole genome shotgun (WGS) entry which is preliminary data.</text>
</comment>
<gene>
    <name evidence="2" type="ORF">AMEX_G10524</name>
</gene>
<feature type="compositionally biased region" description="Basic and acidic residues" evidence="1">
    <location>
        <begin position="49"/>
        <end position="60"/>
    </location>
</feature>
<dbReference type="Proteomes" id="UP000752171">
    <property type="component" value="Unassembled WGS sequence"/>
</dbReference>
<feature type="region of interest" description="Disordered" evidence="1">
    <location>
        <begin position="49"/>
        <end position="89"/>
    </location>
</feature>
<accession>A0A8T2LW37</accession>
<organism evidence="2 3">
    <name type="scientific">Astyanax mexicanus</name>
    <name type="common">Blind cave fish</name>
    <name type="synonym">Astyanax fasciatus mexicanus</name>
    <dbReference type="NCBI Taxonomy" id="7994"/>
    <lineage>
        <taxon>Eukaryota</taxon>
        <taxon>Metazoa</taxon>
        <taxon>Chordata</taxon>
        <taxon>Craniata</taxon>
        <taxon>Vertebrata</taxon>
        <taxon>Euteleostomi</taxon>
        <taxon>Actinopterygii</taxon>
        <taxon>Neopterygii</taxon>
        <taxon>Teleostei</taxon>
        <taxon>Ostariophysi</taxon>
        <taxon>Characiformes</taxon>
        <taxon>Characoidei</taxon>
        <taxon>Acestrorhamphidae</taxon>
        <taxon>Acestrorhamphinae</taxon>
        <taxon>Astyanax</taxon>
    </lineage>
</organism>
<reference evidence="2 3" key="1">
    <citation type="submission" date="2021-07" db="EMBL/GenBank/DDBJ databases">
        <authorList>
            <person name="Imarazene B."/>
            <person name="Zahm M."/>
            <person name="Klopp C."/>
            <person name="Cabau C."/>
            <person name="Beille S."/>
            <person name="Jouanno E."/>
            <person name="Castinel A."/>
            <person name="Lluch J."/>
            <person name="Gil L."/>
            <person name="Kuchtly C."/>
            <person name="Lopez Roques C."/>
            <person name="Donnadieu C."/>
            <person name="Parrinello H."/>
            <person name="Journot L."/>
            <person name="Du K."/>
            <person name="Schartl M."/>
            <person name="Retaux S."/>
            <person name="Guiguen Y."/>
        </authorList>
    </citation>
    <scope>NUCLEOTIDE SEQUENCE [LARGE SCALE GENOMIC DNA]</scope>
    <source>
        <strain evidence="2">Pach_M1</strain>
        <tissue evidence="2">Testis</tissue>
    </source>
</reference>